<feature type="chain" id="PRO_5037715338" description="DUF3999 domain-containing protein" evidence="2">
    <location>
        <begin position="20"/>
        <end position="406"/>
    </location>
</feature>
<dbReference type="Gene3D" id="2.60.120.260">
    <property type="entry name" value="Galactose-binding domain-like"/>
    <property type="match status" value="1"/>
</dbReference>
<evidence type="ECO:0000256" key="2">
    <source>
        <dbReference type="SAM" id="SignalP"/>
    </source>
</evidence>
<protein>
    <recommendedName>
        <fullName evidence="5">DUF3999 domain-containing protein</fullName>
    </recommendedName>
</protein>
<dbReference type="AlphaFoldDB" id="A0A928YRU4"/>
<name>A0A928YRU4_9SPHI</name>
<keyword evidence="2" id="KW-0732">Signal</keyword>
<dbReference type="RefSeq" id="WP_196936901.1">
    <property type="nucleotide sequence ID" value="NZ_MU158698.1"/>
</dbReference>
<feature type="signal peptide" evidence="2">
    <location>
        <begin position="1"/>
        <end position="19"/>
    </location>
</feature>
<reference evidence="3" key="1">
    <citation type="submission" date="2018-02" db="EMBL/GenBank/DDBJ databases">
        <authorList>
            <person name="Vasarhelyi B.M."/>
            <person name="Deshmukh S."/>
            <person name="Balint B."/>
            <person name="Kukolya J."/>
        </authorList>
    </citation>
    <scope>NUCLEOTIDE SEQUENCE</scope>
    <source>
        <strain evidence="3">KB22</strain>
    </source>
</reference>
<dbReference type="SUPFAM" id="SSF49785">
    <property type="entry name" value="Galactose-binding domain-like"/>
    <property type="match status" value="1"/>
</dbReference>
<keyword evidence="4" id="KW-1185">Reference proteome</keyword>
<feature type="transmembrane region" description="Helical" evidence="1">
    <location>
        <begin position="377"/>
        <end position="398"/>
    </location>
</feature>
<keyword evidence="1" id="KW-1133">Transmembrane helix</keyword>
<dbReference type="EMBL" id="PRDK01000009">
    <property type="protein sequence ID" value="MBE8715047.1"/>
    <property type="molecule type" value="Genomic_DNA"/>
</dbReference>
<dbReference type="Pfam" id="PF13163">
    <property type="entry name" value="DUF3999"/>
    <property type="match status" value="1"/>
</dbReference>
<sequence length="406" mass="45989">MKKTINLIACILFSCALFAQDYSAAVRPAQTDGYQKIKIPQDIRSIIGNNLGMVRILDQNGNEVPYVQQKSKSNIVFIKNSSINTQILPDSATFILLENSEQSKINSLTLQISNTTATKNYQIDGSNDQSTWYAVLNSGYLDDLTSINETYTEKNISFPLTSYKYIRIKLDDKNSSPLNILAIGKNFIEREKIRYELLTGVSFETKQNREKKQSTVDITLKNKAPIDFIELTITNPKQYQRNATLFVNANRTVKNKTSVYQQPITEFMINSNEKAFFPTNSTISDKIFLSIDDRDNQPLSITEVMLYQIPVEIIAELKHNEIYQLTVDTNWTSPDYDIASMNLALSDSLQNASIGSLSSNNSIKQGDQTLNENSGKVILWIGIFTGILIIFYFGYSLLKDMKKKED</sequence>
<organism evidence="3 4">
    <name type="scientific">Sphingobacterium hungaricum</name>
    <dbReference type="NCBI Taxonomy" id="2082723"/>
    <lineage>
        <taxon>Bacteria</taxon>
        <taxon>Pseudomonadati</taxon>
        <taxon>Bacteroidota</taxon>
        <taxon>Sphingobacteriia</taxon>
        <taxon>Sphingobacteriales</taxon>
        <taxon>Sphingobacteriaceae</taxon>
        <taxon>Sphingobacterium</taxon>
    </lineage>
</organism>
<evidence type="ECO:0008006" key="5">
    <source>
        <dbReference type="Google" id="ProtNLM"/>
    </source>
</evidence>
<evidence type="ECO:0000313" key="4">
    <source>
        <dbReference type="Proteomes" id="UP000616201"/>
    </source>
</evidence>
<keyword evidence="1" id="KW-0812">Transmembrane</keyword>
<dbReference type="InterPro" id="IPR008979">
    <property type="entry name" value="Galactose-bd-like_sf"/>
</dbReference>
<dbReference type="PROSITE" id="PS51257">
    <property type="entry name" value="PROKAR_LIPOPROTEIN"/>
    <property type="match status" value="1"/>
</dbReference>
<dbReference type="InterPro" id="IPR025060">
    <property type="entry name" value="DUF3999"/>
</dbReference>
<comment type="caution">
    <text evidence="3">The sequence shown here is derived from an EMBL/GenBank/DDBJ whole genome shotgun (WGS) entry which is preliminary data.</text>
</comment>
<proteinExistence type="predicted"/>
<evidence type="ECO:0000313" key="3">
    <source>
        <dbReference type="EMBL" id="MBE8715047.1"/>
    </source>
</evidence>
<keyword evidence="1" id="KW-0472">Membrane</keyword>
<accession>A0A928YRU4</accession>
<evidence type="ECO:0000256" key="1">
    <source>
        <dbReference type="SAM" id="Phobius"/>
    </source>
</evidence>
<dbReference type="Proteomes" id="UP000616201">
    <property type="component" value="Unassembled WGS sequence"/>
</dbReference>
<gene>
    <name evidence="3" type="ORF">C4F49_15290</name>
</gene>